<dbReference type="Gene3D" id="3.40.50.300">
    <property type="entry name" value="P-loop containing nucleotide triphosphate hydrolases"/>
    <property type="match status" value="1"/>
</dbReference>
<feature type="compositionally biased region" description="Low complexity" evidence="1">
    <location>
        <begin position="51"/>
        <end position="63"/>
    </location>
</feature>
<dbReference type="Proteomes" id="UP000580797">
    <property type="component" value="Unassembled WGS sequence"/>
</dbReference>
<dbReference type="InterPro" id="IPR027417">
    <property type="entry name" value="P-loop_NTPase"/>
</dbReference>
<evidence type="ECO:0000256" key="1">
    <source>
        <dbReference type="SAM" id="MobiDB-lite"/>
    </source>
</evidence>
<organism evidence="2 3">
    <name type="scientific">Neomicrococcus aestuarii</name>
    <dbReference type="NCBI Taxonomy" id="556325"/>
    <lineage>
        <taxon>Bacteria</taxon>
        <taxon>Bacillati</taxon>
        <taxon>Actinomycetota</taxon>
        <taxon>Actinomycetes</taxon>
        <taxon>Micrococcales</taxon>
        <taxon>Micrococcaceae</taxon>
        <taxon>Neomicrococcus</taxon>
    </lineage>
</organism>
<feature type="compositionally biased region" description="Basic and acidic residues" evidence="1">
    <location>
        <begin position="39"/>
        <end position="48"/>
    </location>
</feature>
<feature type="region of interest" description="Disordered" evidence="1">
    <location>
        <begin position="19"/>
        <end position="63"/>
    </location>
</feature>
<protein>
    <recommendedName>
        <fullName evidence="4">ATP/GTP-binding protein</fullName>
    </recommendedName>
</protein>
<dbReference type="SUPFAM" id="SSF52540">
    <property type="entry name" value="P-loop containing nucleoside triphosphate hydrolases"/>
    <property type="match status" value="1"/>
</dbReference>
<comment type="caution">
    <text evidence="2">The sequence shown here is derived from an EMBL/GenBank/DDBJ whole genome shotgun (WGS) entry which is preliminary data.</text>
</comment>
<dbReference type="Gene3D" id="1.10.8.730">
    <property type="match status" value="1"/>
</dbReference>
<sequence>MSTTKHHELTLTKREAARLERAAKKNQQARKGRFSRWLQESRKNREALASRPGPRGWARPAGGAMSPSESLFEVRGTTVQVCGLYPFVAGSGLPVIGAPLGYHLRRRSLVCADPISWFLAGIISNPSAFILGQPGLGKTSLVHRFISVSAAWGYIPMILADSRPDYVLMVEALNGQVISFSPGKGHINPMDLGPLAASLWEIEDPTHREQAIGEMIGRRRSLITGLTAMMLGRALRPHESSVIAQSLVSLDPDLRKPPLMHELITFIKTRPDDLRTVMMATDDRDYDERVRDLLDALISLGPDGVYGDMFSKPTTAHIRPGVPVVFDISGVNENDAILTAAVQSLCWNLGSATVSAEQHLAVAAGRPRRTYLLVMDELWRVLRASEEMVHFIDTITRLNRGRGIAQVMVTHTMNDLKLSSAHLTATAWGFVERSSMVFLGGLAKGEMGNLREVFSLSQEEMELLSDWTAEAPVDYRTGKAGLRPGAGNFILKTGKQAGTPFHTELTSYEFFVSDTNRDWEMIK</sequence>
<dbReference type="AlphaFoldDB" id="A0A7W8X124"/>
<evidence type="ECO:0008006" key="4">
    <source>
        <dbReference type="Google" id="ProtNLM"/>
    </source>
</evidence>
<dbReference type="RefSeq" id="WP_183666991.1">
    <property type="nucleotide sequence ID" value="NZ_BAAARH010000011.1"/>
</dbReference>
<dbReference type="EMBL" id="JACHDR010000002">
    <property type="protein sequence ID" value="MBB5513995.1"/>
    <property type="molecule type" value="Genomic_DNA"/>
</dbReference>
<proteinExistence type="predicted"/>
<gene>
    <name evidence="2" type="ORF">HD598_002742</name>
</gene>
<reference evidence="2 3" key="1">
    <citation type="submission" date="2020-08" db="EMBL/GenBank/DDBJ databases">
        <title>Sequencing the genomes of 1000 actinobacteria strains.</title>
        <authorList>
            <person name="Klenk H.-P."/>
        </authorList>
    </citation>
    <scope>NUCLEOTIDE SEQUENCE [LARGE SCALE GENOMIC DNA]</scope>
    <source>
        <strain evidence="2 3">DSM 105783</strain>
    </source>
</reference>
<evidence type="ECO:0000313" key="3">
    <source>
        <dbReference type="Proteomes" id="UP000580797"/>
    </source>
</evidence>
<accession>A0A7W8X124</accession>
<evidence type="ECO:0000313" key="2">
    <source>
        <dbReference type="EMBL" id="MBB5513995.1"/>
    </source>
</evidence>
<name>A0A7W8X124_9MICC</name>